<name>A0AAJ5X3U8_9SPHN</name>
<sequence length="127" mass="14008">MRFAISPALAAALLVCAAGVRAQSSPTYDSYRQYSQATNQAIDDMGTANDNDDVFAGCRAAERVMYNARYTANALVDLIEETKADGSIDADDRARRLQFYRSEWDDYNQLARDASNGLDACSGINYR</sequence>
<feature type="chain" id="PRO_5042523840" evidence="1">
    <location>
        <begin position="23"/>
        <end position="127"/>
    </location>
</feature>
<evidence type="ECO:0000313" key="2">
    <source>
        <dbReference type="EMBL" id="WEK47265.1"/>
    </source>
</evidence>
<proteinExistence type="predicted"/>
<evidence type="ECO:0000256" key="1">
    <source>
        <dbReference type="SAM" id="SignalP"/>
    </source>
</evidence>
<protein>
    <submittedName>
        <fullName evidence="2">Uncharacterized protein</fullName>
    </submittedName>
</protein>
<dbReference type="AlphaFoldDB" id="A0AAJ5X3U8"/>
<accession>A0AAJ5X3U8</accession>
<evidence type="ECO:0000313" key="3">
    <source>
        <dbReference type="Proteomes" id="UP001218362"/>
    </source>
</evidence>
<keyword evidence="1" id="KW-0732">Signal</keyword>
<organism evidence="2 3">
    <name type="scientific">Candidatus Andeanibacterium colombiense</name>
    <dbReference type="NCBI Taxonomy" id="3121345"/>
    <lineage>
        <taxon>Bacteria</taxon>
        <taxon>Pseudomonadati</taxon>
        <taxon>Pseudomonadota</taxon>
        <taxon>Alphaproteobacteria</taxon>
        <taxon>Sphingomonadales</taxon>
        <taxon>Sphingomonadaceae</taxon>
        <taxon>Candidatus Andeanibacterium</taxon>
    </lineage>
</organism>
<dbReference type="EMBL" id="CP119316">
    <property type="protein sequence ID" value="WEK47265.1"/>
    <property type="molecule type" value="Genomic_DNA"/>
</dbReference>
<feature type="signal peptide" evidence="1">
    <location>
        <begin position="1"/>
        <end position="22"/>
    </location>
</feature>
<reference evidence="2" key="1">
    <citation type="submission" date="2023-03" db="EMBL/GenBank/DDBJ databases">
        <title>Andean soil-derived lignocellulolytic bacterial consortium as a source of novel taxa and putative plastic-active enzymes.</title>
        <authorList>
            <person name="Diaz-Garcia L."/>
            <person name="Chuvochina M."/>
            <person name="Feuerriegel G."/>
            <person name="Bunk B."/>
            <person name="Sproer C."/>
            <person name="Streit W.R."/>
            <person name="Rodriguez L.M."/>
            <person name="Overmann J."/>
            <person name="Jimenez D.J."/>
        </authorList>
    </citation>
    <scope>NUCLEOTIDE SEQUENCE</scope>
    <source>
        <strain evidence="2">MAG 26</strain>
    </source>
</reference>
<gene>
    <name evidence="2" type="ORF">P0Y56_02985</name>
</gene>
<dbReference type="KEGG" id="acob:P0Y56_02985"/>
<dbReference type="Proteomes" id="UP001218362">
    <property type="component" value="Chromosome"/>
</dbReference>